<dbReference type="SMART" id="SM00213">
    <property type="entry name" value="UBQ"/>
    <property type="match status" value="1"/>
</dbReference>
<dbReference type="AlphaFoldDB" id="A0A812S491"/>
<evidence type="ECO:0000259" key="2">
    <source>
        <dbReference type="PROSITE" id="PS50053"/>
    </source>
</evidence>
<feature type="region of interest" description="Disordered" evidence="1">
    <location>
        <begin position="393"/>
        <end position="425"/>
    </location>
</feature>
<dbReference type="Proteomes" id="UP000649617">
    <property type="component" value="Unassembled WGS sequence"/>
</dbReference>
<sequence length="945" mass="102426">MASRLVNRRLARLGRRGGGAAAVLGAAAAAQRADSDPGNSAPGLASQSFASWMGAGRQEELISMKKEWRVLRFVPETRSSDLIQAINRISVDTNGEQREHNRNCLLMPYTKSLASSVLTALELVGAPVCQSQTGGCLRILCIGFGGGSVPAFLVEMIPHCSVDVVELEPTVLDAADAMGFQSHPRITLHLQDGASFASEAVKNMEGTQADFLEGQYDALVIDAYDVDGNVPSAFTSANSEISLALARGLLRARSVVVTNLLPTAPLGQVLKDQAQALCSRGDCLSFGVEAEGSGNLLALHACGASLRWSGSQRQRFPQWYEIGVRPPMEEPPHQQLHTCASEDGTCVNHVMSLFAGNLWLGCVNAVAMQQVTVAASACSSKVPSLAMAMAGKGPDYGTGKGKRPPPPPAKPAARKPAAAKTWPKVQTWSPEVEVGSATAMEIDTHQEPFQTRRLVFEAKNWAERLDRRPFLAFDELLSGLGLPEEEERQAWLQSLRGSSKVAGWTKPGTEDIEVSVVRLSGQTLRYDLPPTEKVEALKQRIELECQIPTDWQVLLLQGKNGAVELMDDSEVSTYCNEGEQIELCMQVFHCRGLCLTAADGPGDYGAMLQLLEQCSDATAIYVGMLHFHRFGLREVAFKLLLKGLGEAEAALFLARALASGNLELQSQAAMAIARRFTQNSTFPRLPSGASDSEASLLNDLLGHLARWTPLPKRPAPRESKQLQFVNDPLVMAQRTLGCYLKTARRLKPGWMYRTVIECTDLSDSLASMNAPPELPQVAAERGISVDELQRCLEITWVNKSGIFLGLTSCKQMFLAVSIRSVAPFLRGGLDGALGDADDPNDASMWAAVAELPKLPAEHTRLALECAALTAGSGHSRTLEAAAWQAGHEDAAVREQALEAILRVAQASDLERIHALLETWWASDVHVQRIRREVDQFFKETKKSIA</sequence>
<reference evidence="3" key="1">
    <citation type="submission" date="2021-02" db="EMBL/GenBank/DDBJ databases">
        <authorList>
            <person name="Dougan E. K."/>
            <person name="Rhodes N."/>
            <person name="Thang M."/>
            <person name="Chan C."/>
        </authorList>
    </citation>
    <scope>NUCLEOTIDE SEQUENCE</scope>
</reference>
<dbReference type="Pfam" id="PF00240">
    <property type="entry name" value="ubiquitin"/>
    <property type="match status" value="1"/>
</dbReference>
<dbReference type="InterPro" id="IPR029071">
    <property type="entry name" value="Ubiquitin-like_domsf"/>
</dbReference>
<dbReference type="EMBL" id="CAJNIZ010023113">
    <property type="protein sequence ID" value="CAE7466472.1"/>
    <property type="molecule type" value="Genomic_DNA"/>
</dbReference>
<gene>
    <name evidence="3" type="primary">eef1aknmt</name>
    <name evidence="3" type="ORF">SPIL2461_LOCUS11730</name>
</gene>
<proteinExistence type="predicted"/>
<dbReference type="InterPro" id="IPR000626">
    <property type="entry name" value="Ubiquitin-like_dom"/>
</dbReference>
<dbReference type="CDD" id="cd17039">
    <property type="entry name" value="Ubl_ubiquitin_like"/>
    <property type="match status" value="1"/>
</dbReference>
<accession>A0A812S491</accession>
<evidence type="ECO:0000313" key="3">
    <source>
        <dbReference type="EMBL" id="CAE7466472.1"/>
    </source>
</evidence>
<dbReference type="InterPro" id="IPR029063">
    <property type="entry name" value="SAM-dependent_MTases_sf"/>
</dbReference>
<dbReference type="Gene3D" id="3.40.50.150">
    <property type="entry name" value="Vaccinia Virus protein VP39"/>
    <property type="match status" value="1"/>
</dbReference>
<comment type="caution">
    <text evidence="3">The sequence shown here is derived from an EMBL/GenBank/DDBJ whole genome shotgun (WGS) entry which is preliminary data.</text>
</comment>
<dbReference type="PROSITE" id="PS50053">
    <property type="entry name" value="UBIQUITIN_2"/>
    <property type="match status" value="1"/>
</dbReference>
<feature type="domain" description="Ubiquitin-like" evidence="2">
    <location>
        <begin position="512"/>
        <end position="559"/>
    </location>
</feature>
<evidence type="ECO:0000313" key="4">
    <source>
        <dbReference type="Proteomes" id="UP000649617"/>
    </source>
</evidence>
<dbReference type="Gene3D" id="3.10.20.90">
    <property type="entry name" value="Phosphatidylinositol 3-kinase Catalytic Subunit, Chain A, domain 1"/>
    <property type="match status" value="1"/>
</dbReference>
<keyword evidence="4" id="KW-1185">Reference proteome</keyword>
<name>A0A812S491_SYMPI</name>
<dbReference type="SUPFAM" id="SSF54236">
    <property type="entry name" value="Ubiquitin-like"/>
    <property type="match status" value="1"/>
</dbReference>
<dbReference type="OrthoDB" id="432239at2759"/>
<organism evidence="3 4">
    <name type="scientific">Symbiodinium pilosum</name>
    <name type="common">Dinoflagellate</name>
    <dbReference type="NCBI Taxonomy" id="2952"/>
    <lineage>
        <taxon>Eukaryota</taxon>
        <taxon>Sar</taxon>
        <taxon>Alveolata</taxon>
        <taxon>Dinophyceae</taxon>
        <taxon>Suessiales</taxon>
        <taxon>Symbiodiniaceae</taxon>
        <taxon>Symbiodinium</taxon>
    </lineage>
</organism>
<dbReference type="SUPFAM" id="SSF53335">
    <property type="entry name" value="S-adenosyl-L-methionine-dependent methyltransferases"/>
    <property type="match status" value="1"/>
</dbReference>
<evidence type="ECO:0000256" key="1">
    <source>
        <dbReference type="SAM" id="MobiDB-lite"/>
    </source>
</evidence>
<protein>
    <submittedName>
        <fullName evidence="3">Eef1aknmt protein</fullName>
    </submittedName>
</protein>